<evidence type="ECO:0000313" key="4">
    <source>
        <dbReference type="Proteomes" id="UP000611796"/>
    </source>
</evidence>
<evidence type="ECO:0000256" key="1">
    <source>
        <dbReference type="ARBA" id="ARBA00022500"/>
    </source>
</evidence>
<reference evidence="3 4" key="1">
    <citation type="submission" date="2020-08" db="EMBL/GenBank/DDBJ databases">
        <authorList>
            <person name="Liu C."/>
            <person name="Sun Q."/>
        </authorList>
    </citation>
    <scope>NUCLEOTIDE SEQUENCE [LARGE SCALE GENOMIC DNA]</scope>
    <source>
        <strain evidence="3 4">NSJ-45</strain>
    </source>
</reference>
<accession>A0ABR7K6F1</accession>
<comment type="similarity">
    <text evidence="2">Belongs to the methyl-accepting chemotaxis (MCP) protein family.</text>
</comment>
<protein>
    <recommendedName>
        <fullName evidence="5">Methyl-accepting chemotaxis protein</fullName>
    </recommendedName>
</protein>
<dbReference type="Gene3D" id="1.10.287.950">
    <property type="entry name" value="Methyl-accepting chemotaxis protein"/>
    <property type="match status" value="1"/>
</dbReference>
<gene>
    <name evidence="3" type="ORF">H8891_12855</name>
</gene>
<keyword evidence="4" id="KW-1185">Reference proteome</keyword>
<dbReference type="SUPFAM" id="SSF58104">
    <property type="entry name" value="Methyl-accepting chemotaxis protein (MCP) signaling domain"/>
    <property type="match status" value="1"/>
</dbReference>
<dbReference type="InterPro" id="IPR051310">
    <property type="entry name" value="MCP_chemotaxis"/>
</dbReference>
<evidence type="ECO:0000313" key="3">
    <source>
        <dbReference type="EMBL" id="MBC6004679.1"/>
    </source>
</evidence>
<evidence type="ECO:0008006" key="5">
    <source>
        <dbReference type="Google" id="ProtNLM"/>
    </source>
</evidence>
<name>A0ABR7K6F1_9FIRM</name>
<organism evidence="3 4">
    <name type="scientific">Paeniclostridium hominis</name>
    <dbReference type="NCBI Taxonomy" id="2764329"/>
    <lineage>
        <taxon>Bacteria</taxon>
        <taxon>Bacillati</taxon>
        <taxon>Bacillota</taxon>
        <taxon>Clostridia</taxon>
        <taxon>Peptostreptococcales</taxon>
        <taxon>Peptostreptococcaceae</taxon>
        <taxon>Paeniclostridium</taxon>
    </lineage>
</organism>
<sequence>MIRITDDLSETMEEINVASEEVGAASYQVASGSQMLSQSATEQASAIQELSENIVEISKKIKYTEGNPKEANDLTLSSGRQVKDGNDQMKQMVNVMDEISLTSNEISRIIKKR</sequence>
<evidence type="ECO:0000256" key="2">
    <source>
        <dbReference type="ARBA" id="ARBA00029447"/>
    </source>
</evidence>
<proteinExistence type="inferred from homology"/>
<comment type="caution">
    <text evidence="3">The sequence shown here is derived from an EMBL/GenBank/DDBJ whole genome shotgun (WGS) entry which is preliminary data.</text>
</comment>
<dbReference type="PANTHER" id="PTHR43531:SF11">
    <property type="entry name" value="METHYL-ACCEPTING CHEMOTAXIS PROTEIN 3"/>
    <property type="match status" value="1"/>
</dbReference>
<dbReference type="Proteomes" id="UP000611796">
    <property type="component" value="Unassembled WGS sequence"/>
</dbReference>
<dbReference type="PANTHER" id="PTHR43531">
    <property type="entry name" value="PROTEIN ICFG"/>
    <property type="match status" value="1"/>
</dbReference>
<keyword evidence="1" id="KW-0145">Chemotaxis</keyword>
<dbReference type="EMBL" id="JACRWD010000007">
    <property type="protein sequence ID" value="MBC6004679.1"/>
    <property type="molecule type" value="Genomic_DNA"/>
</dbReference>